<reference evidence="12" key="2">
    <citation type="submission" date="2025-08" db="UniProtKB">
        <authorList>
            <consortium name="Ensembl"/>
        </authorList>
    </citation>
    <scope>IDENTIFICATION</scope>
</reference>
<feature type="compositionally biased region" description="Low complexity" evidence="10">
    <location>
        <begin position="22"/>
        <end position="35"/>
    </location>
</feature>
<evidence type="ECO:0000256" key="4">
    <source>
        <dbReference type="ARBA" id="ARBA00022771"/>
    </source>
</evidence>
<evidence type="ECO:0000256" key="2">
    <source>
        <dbReference type="ARBA" id="ARBA00022723"/>
    </source>
</evidence>
<keyword evidence="4 9" id="KW-0863">Zinc-finger</keyword>
<evidence type="ECO:0000256" key="3">
    <source>
        <dbReference type="ARBA" id="ARBA00022737"/>
    </source>
</evidence>
<dbReference type="AlphaFoldDB" id="H2Y037"/>
<feature type="domain" description="C2H2-type" evidence="11">
    <location>
        <begin position="303"/>
        <end position="330"/>
    </location>
</feature>
<comment type="subcellular location">
    <subcellularLocation>
        <location evidence="1">Nucleus</location>
    </subcellularLocation>
</comment>
<feature type="domain" description="C2H2-type" evidence="11">
    <location>
        <begin position="331"/>
        <end position="356"/>
    </location>
</feature>
<dbReference type="Ensembl" id="ENSCINT00000032322.1">
    <property type="protein sequence ID" value="ENSCINP00000035271.1"/>
    <property type="gene ID" value="ENSCING00000023665.1"/>
</dbReference>
<keyword evidence="3" id="KW-0677">Repeat</keyword>
<keyword evidence="2" id="KW-0479">Metal-binding</keyword>
<dbReference type="GO" id="GO:0008270">
    <property type="term" value="F:zinc ion binding"/>
    <property type="evidence" value="ECO:0007669"/>
    <property type="project" value="UniProtKB-KW"/>
</dbReference>
<dbReference type="GeneTree" id="ENSGT00940000153306"/>
<accession>H2Y037</accession>
<evidence type="ECO:0000313" key="13">
    <source>
        <dbReference type="Proteomes" id="UP000008144"/>
    </source>
</evidence>
<dbReference type="Proteomes" id="UP000008144">
    <property type="component" value="Unassembled WGS sequence"/>
</dbReference>
<feature type="compositionally biased region" description="Low complexity" evidence="10">
    <location>
        <begin position="75"/>
        <end position="85"/>
    </location>
</feature>
<dbReference type="Gene3D" id="3.30.160.60">
    <property type="entry name" value="Classic Zinc Finger"/>
    <property type="match status" value="2"/>
</dbReference>
<feature type="compositionally biased region" description="Basic and acidic residues" evidence="10">
    <location>
        <begin position="449"/>
        <end position="478"/>
    </location>
</feature>
<dbReference type="InterPro" id="IPR013087">
    <property type="entry name" value="Znf_C2H2_type"/>
</dbReference>
<dbReference type="InterPro" id="IPR036236">
    <property type="entry name" value="Znf_C2H2_sf"/>
</dbReference>
<feature type="compositionally biased region" description="Polar residues" evidence="10">
    <location>
        <begin position="112"/>
        <end position="126"/>
    </location>
</feature>
<feature type="region of interest" description="Disordered" evidence="10">
    <location>
        <begin position="363"/>
        <end position="384"/>
    </location>
</feature>
<feature type="domain" description="C2H2-type" evidence="11">
    <location>
        <begin position="275"/>
        <end position="302"/>
    </location>
</feature>
<reference evidence="13" key="1">
    <citation type="journal article" date="2002" name="Science">
        <title>The draft genome of Ciona intestinalis: insights into chordate and vertebrate origins.</title>
        <authorList>
            <person name="Dehal P."/>
            <person name="Satou Y."/>
            <person name="Campbell R.K."/>
            <person name="Chapman J."/>
            <person name="Degnan B."/>
            <person name="De Tomaso A."/>
            <person name="Davidson B."/>
            <person name="Di Gregorio A."/>
            <person name="Gelpke M."/>
            <person name="Goodstein D.M."/>
            <person name="Harafuji N."/>
            <person name="Hastings K.E."/>
            <person name="Ho I."/>
            <person name="Hotta K."/>
            <person name="Huang W."/>
            <person name="Kawashima T."/>
            <person name="Lemaire P."/>
            <person name="Martinez D."/>
            <person name="Meinertzhagen I.A."/>
            <person name="Necula S."/>
            <person name="Nonaka M."/>
            <person name="Putnam N."/>
            <person name="Rash S."/>
            <person name="Saiga H."/>
            <person name="Satake M."/>
            <person name="Terry A."/>
            <person name="Yamada L."/>
            <person name="Wang H.G."/>
            <person name="Awazu S."/>
            <person name="Azumi K."/>
            <person name="Boore J."/>
            <person name="Branno M."/>
            <person name="Chin-Bow S."/>
            <person name="DeSantis R."/>
            <person name="Doyle S."/>
            <person name="Francino P."/>
            <person name="Keys D.N."/>
            <person name="Haga S."/>
            <person name="Hayashi H."/>
            <person name="Hino K."/>
            <person name="Imai K.S."/>
            <person name="Inaba K."/>
            <person name="Kano S."/>
            <person name="Kobayashi K."/>
            <person name="Kobayashi M."/>
            <person name="Lee B.I."/>
            <person name="Makabe K.W."/>
            <person name="Manohar C."/>
            <person name="Matassi G."/>
            <person name="Medina M."/>
            <person name="Mochizuki Y."/>
            <person name="Mount S."/>
            <person name="Morishita T."/>
            <person name="Miura S."/>
            <person name="Nakayama A."/>
            <person name="Nishizaka S."/>
            <person name="Nomoto H."/>
            <person name="Ohta F."/>
            <person name="Oishi K."/>
            <person name="Rigoutsos I."/>
            <person name="Sano M."/>
            <person name="Sasaki A."/>
            <person name="Sasakura Y."/>
            <person name="Shoguchi E."/>
            <person name="Shin-i T."/>
            <person name="Spagnuolo A."/>
            <person name="Stainier D."/>
            <person name="Suzuki M.M."/>
            <person name="Tassy O."/>
            <person name="Takatori N."/>
            <person name="Tokuoka M."/>
            <person name="Yagi K."/>
            <person name="Yoshizaki F."/>
            <person name="Wada S."/>
            <person name="Zhang C."/>
            <person name="Hyatt P.D."/>
            <person name="Larimer F."/>
            <person name="Detter C."/>
            <person name="Doggett N."/>
            <person name="Glavina T."/>
            <person name="Hawkins T."/>
            <person name="Richardson P."/>
            <person name="Lucas S."/>
            <person name="Kohara Y."/>
            <person name="Levine M."/>
            <person name="Satoh N."/>
            <person name="Rokhsar D.S."/>
        </authorList>
    </citation>
    <scope>NUCLEOTIDE SEQUENCE [LARGE SCALE GENOMIC DNA]</scope>
</reference>
<dbReference type="HOGENOM" id="CLU_522684_0_0_1"/>
<dbReference type="InterPro" id="IPR050331">
    <property type="entry name" value="Zinc_finger"/>
</dbReference>
<evidence type="ECO:0000256" key="9">
    <source>
        <dbReference type="PROSITE-ProRule" id="PRU00042"/>
    </source>
</evidence>
<keyword evidence="7" id="KW-0804">Transcription</keyword>
<dbReference type="STRING" id="7719.ENSCINP00000035271"/>
<evidence type="ECO:0000256" key="6">
    <source>
        <dbReference type="ARBA" id="ARBA00023015"/>
    </source>
</evidence>
<dbReference type="SMART" id="SM00355">
    <property type="entry name" value="ZnF_C2H2"/>
    <property type="match status" value="3"/>
</dbReference>
<dbReference type="PANTHER" id="PTHR16515">
    <property type="entry name" value="PR DOMAIN ZINC FINGER PROTEIN"/>
    <property type="match status" value="1"/>
</dbReference>
<dbReference type="InParanoid" id="H2Y037"/>
<keyword evidence="5" id="KW-0862">Zinc</keyword>
<feature type="region of interest" description="Disordered" evidence="10">
    <location>
        <begin position="403"/>
        <end position="521"/>
    </location>
</feature>
<dbReference type="OMA" id="EDKHHES"/>
<evidence type="ECO:0000256" key="1">
    <source>
        <dbReference type="ARBA" id="ARBA00004123"/>
    </source>
</evidence>
<keyword evidence="8" id="KW-0539">Nucleus</keyword>
<dbReference type="GO" id="GO:0005634">
    <property type="term" value="C:nucleus"/>
    <property type="evidence" value="ECO:0007669"/>
    <property type="project" value="UniProtKB-SubCell"/>
</dbReference>
<sequence length="521" mass="56495">MAGTHNLLSRFVNNQPVTTTRSPPSSISPSSHNSPAAGYDVVTSSAGPRGTEEGTTPSAEAAEKAEEPNSESTYNNNNNNNNNNNEGLLPDKPSTGNNRKSIAVKLEANLDDSANNGTEDGTSSVTTPPPDAEDSWQSLQRLYSFHCKPDSKVESDGDSNETRKNAINEIRNKALGELRSSSLSPSVISSISNAASIKSALDSIPRLDNAVSMVPRLTGLTVQNAILQRQKQIMEQQQQQREGEKLVAELPVVPPSGQYMSVRRRTLQSNVPKPHQCQICGSRFTRFHNLKQHIKLHSGIKPYECDECGKRFTRNYTLRLHKMKHVGIRNFRCGTCDASFTSLGEFRAHLRITMHSHMPINGLNGNSPSLMEPEDLSSAPAPQGVSKFNHFDAALLRYGVGSPGSSGGGAAGEGSTGTISPLGHGAMIPGTGESPERSDRSLSGSPEDLSTKRPLSDIEDKHHESVETIAEYSDHDSTTQESNLDSPKRRKLSGIPLYQESSQTENDEDEPMSLVIDTSRD</sequence>
<feature type="region of interest" description="Disordered" evidence="10">
    <location>
        <begin position="1"/>
        <end position="135"/>
    </location>
</feature>
<keyword evidence="13" id="KW-1185">Reference proteome</keyword>
<feature type="compositionally biased region" description="Gly residues" evidence="10">
    <location>
        <begin position="403"/>
        <end position="415"/>
    </location>
</feature>
<evidence type="ECO:0000313" key="12">
    <source>
        <dbReference type="Ensembl" id="ENSCINP00000035271.1"/>
    </source>
</evidence>
<evidence type="ECO:0000259" key="11">
    <source>
        <dbReference type="PROSITE" id="PS50157"/>
    </source>
</evidence>
<feature type="compositionally biased region" description="Polar residues" evidence="10">
    <location>
        <begin position="11"/>
        <end position="21"/>
    </location>
</feature>
<dbReference type="FunFam" id="3.30.160.60:FF:000099">
    <property type="entry name" value="Zinc finger protein 79"/>
    <property type="match status" value="1"/>
</dbReference>
<reference evidence="12" key="3">
    <citation type="submission" date="2025-09" db="UniProtKB">
        <authorList>
            <consortium name="Ensembl"/>
        </authorList>
    </citation>
    <scope>IDENTIFICATION</scope>
</reference>
<keyword evidence="6" id="KW-0805">Transcription regulation</keyword>
<dbReference type="PANTHER" id="PTHR16515:SF49">
    <property type="entry name" value="GASTRULA ZINC FINGER PROTEIN XLCGF49.1-LIKE-RELATED"/>
    <property type="match status" value="1"/>
</dbReference>
<evidence type="ECO:0000256" key="7">
    <source>
        <dbReference type="ARBA" id="ARBA00023163"/>
    </source>
</evidence>
<evidence type="ECO:0000256" key="8">
    <source>
        <dbReference type="ARBA" id="ARBA00023242"/>
    </source>
</evidence>
<dbReference type="PROSITE" id="PS00028">
    <property type="entry name" value="ZINC_FINGER_C2H2_1"/>
    <property type="match status" value="3"/>
</dbReference>
<protein>
    <recommendedName>
        <fullName evidence="11">C2H2-type domain-containing protein</fullName>
    </recommendedName>
</protein>
<dbReference type="PROSITE" id="PS50157">
    <property type="entry name" value="ZINC_FINGER_C2H2_2"/>
    <property type="match status" value="3"/>
</dbReference>
<organism evidence="12 13">
    <name type="scientific">Ciona intestinalis</name>
    <name type="common">Transparent sea squirt</name>
    <name type="synonym">Ascidia intestinalis</name>
    <dbReference type="NCBI Taxonomy" id="7719"/>
    <lineage>
        <taxon>Eukaryota</taxon>
        <taxon>Metazoa</taxon>
        <taxon>Chordata</taxon>
        <taxon>Tunicata</taxon>
        <taxon>Ascidiacea</taxon>
        <taxon>Phlebobranchia</taxon>
        <taxon>Cionidae</taxon>
        <taxon>Ciona</taxon>
    </lineage>
</organism>
<evidence type="ECO:0000256" key="5">
    <source>
        <dbReference type="ARBA" id="ARBA00022833"/>
    </source>
</evidence>
<proteinExistence type="predicted"/>
<evidence type="ECO:0000256" key="10">
    <source>
        <dbReference type="SAM" id="MobiDB-lite"/>
    </source>
</evidence>
<name>H2Y037_CIOIN</name>
<dbReference type="SUPFAM" id="SSF57667">
    <property type="entry name" value="beta-beta-alpha zinc fingers"/>
    <property type="match status" value="2"/>
</dbReference>
<dbReference type="Pfam" id="PF00096">
    <property type="entry name" value="zf-C2H2"/>
    <property type="match status" value="3"/>
</dbReference>